<dbReference type="Proteomes" id="UP000032101">
    <property type="component" value="Unassembled WGS sequence"/>
</dbReference>
<dbReference type="GO" id="GO:0043565">
    <property type="term" value="F:sequence-specific DNA binding"/>
    <property type="evidence" value="ECO:0007669"/>
    <property type="project" value="TreeGrafter"/>
</dbReference>
<evidence type="ECO:0000256" key="4">
    <source>
        <dbReference type="ARBA" id="ARBA00023163"/>
    </source>
</evidence>
<dbReference type="InterPro" id="IPR036390">
    <property type="entry name" value="WH_DNA-bd_sf"/>
</dbReference>
<dbReference type="AlphaFoldDB" id="A0A0D0PPP4"/>
<dbReference type="Gene3D" id="1.10.10.10">
    <property type="entry name" value="Winged helix-like DNA-binding domain superfamily/Winged helix DNA-binding domain"/>
    <property type="match status" value="1"/>
</dbReference>
<protein>
    <submittedName>
        <fullName evidence="6">Transcriptional regulator</fullName>
    </submittedName>
</protein>
<gene>
    <name evidence="6" type="ORF">RL74_04805</name>
</gene>
<keyword evidence="3" id="KW-0238">DNA-binding</keyword>
<dbReference type="PANTHER" id="PTHR30537:SF26">
    <property type="entry name" value="GLYCINE CLEAVAGE SYSTEM TRANSCRIPTIONAL ACTIVATOR"/>
    <property type="match status" value="1"/>
</dbReference>
<dbReference type="EMBL" id="JXNZ01000027">
    <property type="protein sequence ID" value="KIQ60583.1"/>
    <property type="molecule type" value="Genomic_DNA"/>
</dbReference>
<dbReference type="Pfam" id="PF03466">
    <property type="entry name" value="LysR_substrate"/>
    <property type="match status" value="1"/>
</dbReference>
<dbReference type="GO" id="GO:0003700">
    <property type="term" value="F:DNA-binding transcription factor activity"/>
    <property type="evidence" value="ECO:0007669"/>
    <property type="project" value="InterPro"/>
</dbReference>
<evidence type="ECO:0000256" key="1">
    <source>
        <dbReference type="ARBA" id="ARBA00009437"/>
    </source>
</evidence>
<evidence type="ECO:0000256" key="3">
    <source>
        <dbReference type="ARBA" id="ARBA00023125"/>
    </source>
</evidence>
<dbReference type="InterPro" id="IPR000847">
    <property type="entry name" value="LysR_HTH_N"/>
</dbReference>
<comment type="caution">
    <text evidence="6">The sequence shown here is derived from an EMBL/GenBank/DDBJ whole genome shotgun (WGS) entry which is preliminary data.</text>
</comment>
<dbReference type="SUPFAM" id="SSF53850">
    <property type="entry name" value="Periplasmic binding protein-like II"/>
    <property type="match status" value="1"/>
</dbReference>
<sequence>MSRSMPLSSLHIFVEVCKHNSMKKTADILCVTPGAISQQIKSLEDRMSVKLFERSHREISLTSAGRNLMDQLAVSFNNIEAVWEDFESFRTRSARLSVNTTLSFASAWLIPRLTRFQQRWPDIEINLSTSHYPADLRRDGIDVAIRHGQGVHPGHHSEKLWTPKTLPIGNPALLKTGRRIEQPADCLHYPLLQDASRSNWKLWLKAHGIEDSRSRRGSSFTDEQLLIDAAIAGQGLALVSDVYARPAIKAGHVVPVFAASTHTEMAYYLISTLEQADDWKINIFANWIKAEVSLFLKVSESSAQSRQPDYACD</sequence>
<accession>A0A0D0PPP4</accession>
<dbReference type="Gene3D" id="3.40.190.10">
    <property type="entry name" value="Periplasmic binding protein-like II"/>
    <property type="match status" value="2"/>
</dbReference>
<keyword evidence="2" id="KW-0805">Transcription regulation</keyword>
<dbReference type="FunFam" id="1.10.10.10:FF:000001">
    <property type="entry name" value="LysR family transcriptional regulator"/>
    <property type="match status" value="1"/>
</dbReference>
<evidence type="ECO:0000313" key="6">
    <source>
        <dbReference type="EMBL" id="KIQ60583.1"/>
    </source>
</evidence>
<proteinExistence type="inferred from homology"/>
<feature type="domain" description="HTH lysR-type" evidence="5">
    <location>
        <begin position="5"/>
        <end position="62"/>
    </location>
</feature>
<dbReference type="InterPro" id="IPR058163">
    <property type="entry name" value="LysR-type_TF_proteobact-type"/>
</dbReference>
<evidence type="ECO:0000259" key="5">
    <source>
        <dbReference type="PROSITE" id="PS50931"/>
    </source>
</evidence>
<name>A0A0D0PPP4_PSEFL</name>
<evidence type="ECO:0000256" key="2">
    <source>
        <dbReference type="ARBA" id="ARBA00023015"/>
    </source>
</evidence>
<dbReference type="PATRIC" id="fig|294.124.peg.982"/>
<organism evidence="6 7">
    <name type="scientific">Pseudomonas fluorescens</name>
    <dbReference type="NCBI Taxonomy" id="294"/>
    <lineage>
        <taxon>Bacteria</taxon>
        <taxon>Pseudomonadati</taxon>
        <taxon>Pseudomonadota</taxon>
        <taxon>Gammaproteobacteria</taxon>
        <taxon>Pseudomonadales</taxon>
        <taxon>Pseudomonadaceae</taxon>
        <taxon>Pseudomonas</taxon>
    </lineage>
</organism>
<dbReference type="CDD" id="cd08432">
    <property type="entry name" value="PBP2_GcdR_TrpI_HvrB_AmpR_like"/>
    <property type="match status" value="1"/>
</dbReference>
<dbReference type="OrthoDB" id="5526340at2"/>
<comment type="similarity">
    <text evidence="1">Belongs to the LysR transcriptional regulatory family.</text>
</comment>
<dbReference type="SUPFAM" id="SSF46785">
    <property type="entry name" value="Winged helix' DNA-binding domain"/>
    <property type="match status" value="1"/>
</dbReference>
<dbReference type="InterPro" id="IPR005119">
    <property type="entry name" value="LysR_subst-bd"/>
</dbReference>
<dbReference type="GO" id="GO:0006351">
    <property type="term" value="P:DNA-templated transcription"/>
    <property type="evidence" value="ECO:0007669"/>
    <property type="project" value="TreeGrafter"/>
</dbReference>
<dbReference type="InterPro" id="IPR036388">
    <property type="entry name" value="WH-like_DNA-bd_sf"/>
</dbReference>
<dbReference type="Pfam" id="PF00126">
    <property type="entry name" value="HTH_1"/>
    <property type="match status" value="1"/>
</dbReference>
<evidence type="ECO:0000313" key="7">
    <source>
        <dbReference type="Proteomes" id="UP000032101"/>
    </source>
</evidence>
<reference evidence="6 7" key="1">
    <citation type="submission" date="2015-01" db="EMBL/GenBank/DDBJ databases">
        <title>Draft Genome Sequence of the Biocontrol and Plant Growth-Promoting Rhizobacteria (PGPR) Pseudomonas fluorescens UM270.</title>
        <authorList>
            <person name="Hernandez-Salmeron J.E."/>
            <person name="Santoyo G."/>
            <person name="Moreno-Hagelsieb G."/>
            <person name="Hernandez-Leon R."/>
        </authorList>
    </citation>
    <scope>NUCLEOTIDE SEQUENCE [LARGE SCALE GENOMIC DNA]</scope>
    <source>
        <strain evidence="6 7">UM270</strain>
    </source>
</reference>
<dbReference type="PROSITE" id="PS50931">
    <property type="entry name" value="HTH_LYSR"/>
    <property type="match status" value="1"/>
</dbReference>
<keyword evidence="4" id="KW-0804">Transcription</keyword>
<dbReference type="PANTHER" id="PTHR30537">
    <property type="entry name" value="HTH-TYPE TRANSCRIPTIONAL REGULATOR"/>
    <property type="match status" value="1"/>
</dbReference>